<dbReference type="AlphaFoldDB" id="A0AAE1C9D8"/>
<protein>
    <recommendedName>
        <fullName evidence="1">Protein kinase domain-containing protein</fullName>
    </recommendedName>
</protein>
<dbReference type="Gene3D" id="1.10.510.10">
    <property type="entry name" value="Transferase(Phosphotransferase) domain 1"/>
    <property type="match status" value="1"/>
</dbReference>
<feature type="domain" description="Protein kinase" evidence="1">
    <location>
        <begin position="162"/>
        <end position="515"/>
    </location>
</feature>
<dbReference type="InterPro" id="IPR011009">
    <property type="entry name" value="Kinase-like_dom_sf"/>
</dbReference>
<evidence type="ECO:0000313" key="3">
    <source>
        <dbReference type="Proteomes" id="UP001270362"/>
    </source>
</evidence>
<dbReference type="PROSITE" id="PS50011">
    <property type="entry name" value="PROTEIN_KINASE_DOM"/>
    <property type="match status" value="1"/>
</dbReference>
<dbReference type="GO" id="GO:0005524">
    <property type="term" value="F:ATP binding"/>
    <property type="evidence" value="ECO:0007669"/>
    <property type="project" value="InterPro"/>
</dbReference>
<name>A0AAE1C9D8_9PEZI</name>
<dbReference type="SUPFAM" id="SSF56112">
    <property type="entry name" value="Protein kinase-like (PK-like)"/>
    <property type="match status" value="1"/>
</dbReference>
<accession>A0AAE1C9D8</accession>
<dbReference type="EMBL" id="JAULSO010000004">
    <property type="protein sequence ID" value="KAK3684087.1"/>
    <property type="molecule type" value="Genomic_DNA"/>
</dbReference>
<gene>
    <name evidence="2" type="ORF">B0T22DRAFT_383718</name>
</gene>
<evidence type="ECO:0000313" key="2">
    <source>
        <dbReference type="EMBL" id="KAK3684087.1"/>
    </source>
</evidence>
<dbReference type="PANTHER" id="PTHR24359:SF37">
    <property type="entry name" value="PROTEIN KINASE DOMAIN-CONTAINING PROTEIN"/>
    <property type="match status" value="1"/>
</dbReference>
<dbReference type="PANTHER" id="PTHR24359">
    <property type="entry name" value="SERINE/THREONINE-PROTEIN KINASE SBK1"/>
    <property type="match status" value="1"/>
</dbReference>
<sequence length="534" mass="62317">MLGPDTFISTRSWAAHELRHRQQHHNIANNTWTCLFCGPKSRQLDQPGFFRHVSRHLREVALAALPQVFYDVDDSESEDYDSNASVSSNLPRYEPFSVPRKRKFQEVYGDPRVIVCFDRGDRYFIEAHPLVMPPAEPYNIDHLHDPDIVRLTRTRLTTNVVYNFYSRVGQRFIPRDTLQTILSPKTVLEMLNNLTYILPVSEARNRFLRPTGVTSWQNNTSKHFALKGPFSGRSNSELLNLGLGTFLNIQDPPEKHFVKLLSSFEIRNPLDPESIDFYFLFPWADGNLWDFWEQHPADYQRIPHCKWMAKQCYYPARALARYHEERRELLMLPWGSDMLHGCFHANYILWFQSSNILVLAESGVETLKYPQGLTTERMSKKDLKSSATYRAPEFDLQHGTVSRKCDIFSLGCTYLEFITWYLEGWDSVAEAFPNHRLEPDIRGFKSDTFFRIQGAGTARKTATIKPQVNEWIARLKKHRLTSNYILDFLDLIHHALAPNPKERIDGPELFKRLYVLAEACQRDPSYYTEKINLE</sequence>
<evidence type="ECO:0000259" key="1">
    <source>
        <dbReference type="PROSITE" id="PS50011"/>
    </source>
</evidence>
<comment type="caution">
    <text evidence="2">The sequence shown here is derived from an EMBL/GenBank/DDBJ whole genome shotgun (WGS) entry which is preliminary data.</text>
</comment>
<dbReference type="GO" id="GO:0004674">
    <property type="term" value="F:protein serine/threonine kinase activity"/>
    <property type="evidence" value="ECO:0007669"/>
    <property type="project" value="TreeGrafter"/>
</dbReference>
<organism evidence="2 3">
    <name type="scientific">Podospora appendiculata</name>
    <dbReference type="NCBI Taxonomy" id="314037"/>
    <lineage>
        <taxon>Eukaryota</taxon>
        <taxon>Fungi</taxon>
        <taxon>Dikarya</taxon>
        <taxon>Ascomycota</taxon>
        <taxon>Pezizomycotina</taxon>
        <taxon>Sordariomycetes</taxon>
        <taxon>Sordariomycetidae</taxon>
        <taxon>Sordariales</taxon>
        <taxon>Podosporaceae</taxon>
        <taxon>Podospora</taxon>
    </lineage>
</organism>
<dbReference type="InterPro" id="IPR000719">
    <property type="entry name" value="Prot_kinase_dom"/>
</dbReference>
<reference evidence="2" key="1">
    <citation type="journal article" date="2023" name="Mol. Phylogenet. Evol.">
        <title>Genome-scale phylogeny and comparative genomics of the fungal order Sordariales.</title>
        <authorList>
            <person name="Hensen N."/>
            <person name="Bonometti L."/>
            <person name="Westerberg I."/>
            <person name="Brannstrom I.O."/>
            <person name="Guillou S."/>
            <person name="Cros-Aarteil S."/>
            <person name="Calhoun S."/>
            <person name="Haridas S."/>
            <person name="Kuo A."/>
            <person name="Mondo S."/>
            <person name="Pangilinan J."/>
            <person name="Riley R."/>
            <person name="LaButti K."/>
            <person name="Andreopoulos B."/>
            <person name="Lipzen A."/>
            <person name="Chen C."/>
            <person name="Yan M."/>
            <person name="Daum C."/>
            <person name="Ng V."/>
            <person name="Clum A."/>
            <person name="Steindorff A."/>
            <person name="Ohm R.A."/>
            <person name="Martin F."/>
            <person name="Silar P."/>
            <person name="Natvig D.O."/>
            <person name="Lalanne C."/>
            <person name="Gautier V."/>
            <person name="Ament-Velasquez S.L."/>
            <person name="Kruys A."/>
            <person name="Hutchinson M.I."/>
            <person name="Powell A.J."/>
            <person name="Barry K."/>
            <person name="Miller A.N."/>
            <person name="Grigoriev I.V."/>
            <person name="Debuchy R."/>
            <person name="Gladieux P."/>
            <person name="Hiltunen Thoren M."/>
            <person name="Johannesson H."/>
        </authorList>
    </citation>
    <scope>NUCLEOTIDE SEQUENCE</scope>
    <source>
        <strain evidence="2">CBS 314.62</strain>
    </source>
</reference>
<reference evidence="2" key="2">
    <citation type="submission" date="2023-06" db="EMBL/GenBank/DDBJ databases">
        <authorList>
            <consortium name="Lawrence Berkeley National Laboratory"/>
            <person name="Haridas S."/>
            <person name="Hensen N."/>
            <person name="Bonometti L."/>
            <person name="Westerberg I."/>
            <person name="Brannstrom I.O."/>
            <person name="Guillou S."/>
            <person name="Cros-Aarteil S."/>
            <person name="Calhoun S."/>
            <person name="Kuo A."/>
            <person name="Mondo S."/>
            <person name="Pangilinan J."/>
            <person name="Riley R."/>
            <person name="Labutti K."/>
            <person name="Andreopoulos B."/>
            <person name="Lipzen A."/>
            <person name="Chen C."/>
            <person name="Yanf M."/>
            <person name="Daum C."/>
            <person name="Ng V."/>
            <person name="Clum A."/>
            <person name="Steindorff A."/>
            <person name="Ohm R."/>
            <person name="Martin F."/>
            <person name="Silar P."/>
            <person name="Natvig D."/>
            <person name="Lalanne C."/>
            <person name="Gautier V."/>
            <person name="Ament-Velasquez S.L."/>
            <person name="Kruys A."/>
            <person name="Hutchinson M.I."/>
            <person name="Powell A.J."/>
            <person name="Barry K."/>
            <person name="Miller A.N."/>
            <person name="Grigoriev I.V."/>
            <person name="Debuchy R."/>
            <person name="Gladieux P."/>
            <person name="Thoren M.H."/>
            <person name="Johannesson H."/>
        </authorList>
    </citation>
    <scope>NUCLEOTIDE SEQUENCE</scope>
    <source>
        <strain evidence="2">CBS 314.62</strain>
    </source>
</reference>
<keyword evidence="3" id="KW-1185">Reference proteome</keyword>
<proteinExistence type="predicted"/>
<dbReference type="Proteomes" id="UP001270362">
    <property type="component" value="Unassembled WGS sequence"/>
</dbReference>
<dbReference type="SMART" id="SM00220">
    <property type="entry name" value="S_TKc"/>
    <property type="match status" value="1"/>
</dbReference>